<protein>
    <submittedName>
        <fullName evidence="4">Transcriptional regulator, TetR family</fullName>
    </submittedName>
</protein>
<dbReference type="Pfam" id="PF00440">
    <property type="entry name" value="TetR_N"/>
    <property type="match status" value="1"/>
</dbReference>
<keyword evidence="1 2" id="KW-0238">DNA-binding</keyword>
<evidence type="ECO:0000313" key="4">
    <source>
        <dbReference type="EMBL" id="EIJ33626.1"/>
    </source>
</evidence>
<dbReference type="InterPro" id="IPR050109">
    <property type="entry name" value="HTH-type_TetR-like_transc_reg"/>
</dbReference>
<evidence type="ECO:0000256" key="1">
    <source>
        <dbReference type="ARBA" id="ARBA00023125"/>
    </source>
</evidence>
<dbReference type="InterPro" id="IPR001647">
    <property type="entry name" value="HTH_TetR"/>
</dbReference>
<dbReference type="PRINTS" id="PR00455">
    <property type="entry name" value="HTHTETR"/>
</dbReference>
<name>A0A656HDU7_THINJ</name>
<feature type="DNA-binding region" description="H-T-H motif" evidence="2">
    <location>
        <begin position="55"/>
        <end position="74"/>
    </location>
</feature>
<dbReference type="Proteomes" id="UP000005317">
    <property type="component" value="Unassembled WGS sequence"/>
</dbReference>
<dbReference type="EMBL" id="JH651384">
    <property type="protein sequence ID" value="EIJ33626.1"/>
    <property type="molecule type" value="Genomic_DNA"/>
</dbReference>
<dbReference type="InterPro" id="IPR009057">
    <property type="entry name" value="Homeodomain-like_sf"/>
</dbReference>
<organism evidence="4 5">
    <name type="scientific">Thiothrix nivea (strain ATCC 35100 / DSM 5205 / JP2)</name>
    <dbReference type="NCBI Taxonomy" id="870187"/>
    <lineage>
        <taxon>Bacteria</taxon>
        <taxon>Pseudomonadati</taxon>
        <taxon>Pseudomonadota</taxon>
        <taxon>Gammaproteobacteria</taxon>
        <taxon>Thiotrichales</taxon>
        <taxon>Thiotrichaceae</taxon>
        <taxon>Thiothrix</taxon>
    </lineage>
</organism>
<dbReference type="PROSITE" id="PS01081">
    <property type="entry name" value="HTH_TETR_1"/>
    <property type="match status" value="1"/>
</dbReference>
<sequence>MMILNASCRPNARLVSWGAMMRANGEARTKGDDLREKILATALDLFSTHGYFNTSIQDIRRKADVSTGAIYHHFQNKEALAKSLYESLLRQMEDAIVQECQQCSGCFNQSRAIIDRLFRLTVEQPKVMQFVLLAQHREYLPGEPPICSSRPFQIMRQVIEQGMAAGEVRQMELWVAATTMFGGALRMMNLYLDEVLEYPLPDYTDEVANAAWRGICP</sequence>
<feature type="domain" description="HTH tetR-type" evidence="3">
    <location>
        <begin position="32"/>
        <end position="92"/>
    </location>
</feature>
<dbReference type="PANTHER" id="PTHR30055">
    <property type="entry name" value="HTH-TYPE TRANSCRIPTIONAL REGULATOR RUTR"/>
    <property type="match status" value="1"/>
</dbReference>
<evidence type="ECO:0000259" key="3">
    <source>
        <dbReference type="PROSITE" id="PS50977"/>
    </source>
</evidence>
<dbReference type="SUPFAM" id="SSF48498">
    <property type="entry name" value="Tetracyclin repressor-like, C-terminal domain"/>
    <property type="match status" value="1"/>
</dbReference>
<dbReference type="Gene3D" id="1.10.357.10">
    <property type="entry name" value="Tetracycline Repressor, domain 2"/>
    <property type="match status" value="1"/>
</dbReference>
<dbReference type="PROSITE" id="PS50977">
    <property type="entry name" value="HTH_TETR_2"/>
    <property type="match status" value="1"/>
</dbReference>
<proteinExistence type="predicted"/>
<dbReference type="InterPro" id="IPR023772">
    <property type="entry name" value="DNA-bd_HTH_TetR-type_CS"/>
</dbReference>
<reference evidence="5" key="1">
    <citation type="journal article" date="2011" name="Stand. Genomic Sci.">
        <title>Genome sequence of the filamentous, gliding Thiothrix nivea neotype strain (JP2(T)).</title>
        <authorList>
            <person name="Lapidus A."/>
            <person name="Nolan M."/>
            <person name="Lucas S."/>
            <person name="Glavina Del Rio T."/>
            <person name="Tice H."/>
            <person name="Cheng J.F."/>
            <person name="Tapia R."/>
            <person name="Han C."/>
            <person name="Goodwin L."/>
            <person name="Pitluck S."/>
            <person name="Liolios K."/>
            <person name="Pagani I."/>
            <person name="Ivanova N."/>
            <person name="Huntemann M."/>
            <person name="Mavromatis K."/>
            <person name="Mikhailova N."/>
            <person name="Pati A."/>
            <person name="Chen A."/>
            <person name="Palaniappan K."/>
            <person name="Land M."/>
            <person name="Brambilla E.M."/>
            <person name="Rohde M."/>
            <person name="Abt B."/>
            <person name="Verbarg S."/>
            <person name="Goker M."/>
            <person name="Bristow J."/>
            <person name="Eisen J.A."/>
            <person name="Markowitz V."/>
            <person name="Hugenholtz P."/>
            <person name="Kyrpides N.C."/>
            <person name="Klenk H.P."/>
            <person name="Woyke T."/>
        </authorList>
    </citation>
    <scope>NUCLEOTIDE SEQUENCE [LARGE SCALE GENOMIC DNA]</scope>
    <source>
        <strain evidence="5">ATCC 35100 / DSM 5205 / JP2</strain>
    </source>
</reference>
<dbReference type="InterPro" id="IPR036271">
    <property type="entry name" value="Tet_transcr_reg_TetR-rel_C_sf"/>
</dbReference>
<evidence type="ECO:0000256" key="2">
    <source>
        <dbReference type="PROSITE-ProRule" id="PRU00335"/>
    </source>
</evidence>
<dbReference type="SUPFAM" id="SSF46689">
    <property type="entry name" value="Homeodomain-like"/>
    <property type="match status" value="1"/>
</dbReference>
<gene>
    <name evidence="4" type="ORF">Thini_1001</name>
</gene>
<dbReference type="GO" id="GO:0003677">
    <property type="term" value="F:DNA binding"/>
    <property type="evidence" value="ECO:0007669"/>
    <property type="project" value="UniProtKB-UniRule"/>
</dbReference>
<evidence type="ECO:0000313" key="5">
    <source>
        <dbReference type="Proteomes" id="UP000005317"/>
    </source>
</evidence>
<dbReference type="AlphaFoldDB" id="A0A656HDU7"/>
<keyword evidence="5" id="KW-1185">Reference proteome</keyword>
<accession>A0A656HDU7</accession>